<comment type="caution">
    <text evidence="1">The sequence shown here is derived from an EMBL/GenBank/DDBJ whole genome shotgun (WGS) entry which is preliminary data.</text>
</comment>
<keyword evidence="2" id="KW-1185">Reference proteome</keyword>
<name>A0A395RXK5_FUSSP</name>
<accession>A0A395RXK5</accession>
<dbReference type="AlphaFoldDB" id="A0A395RXK5"/>
<protein>
    <submittedName>
        <fullName evidence="1">Uncharacterized protein</fullName>
    </submittedName>
</protein>
<organism evidence="1 2">
    <name type="scientific">Fusarium sporotrichioides</name>
    <dbReference type="NCBI Taxonomy" id="5514"/>
    <lineage>
        <taxon>Eukaryota</taxon>
        <taxon>Fungi</taxon>
        <taxon>Dikarya</taxon>
        <taxon>Ascomycota</taxon>
        <taxon>Pezizomycotina</taxon>
        <taxon>Sordariomycetes</taxon>
        <taxon>Hypocreomycetidae</taxon>
        <taxon>Hypocreales</taxon>
        <taxon>Nectriaceae</taxon>
        <taxon>Fusarium</taxon>
    </lineage>
</organism>
<evidence type="ECO:0000313" key="2">
    <source>
        <dbReference type="Proteomes" id="UP000266152"/>
    </source>
</evidence>
<sequence>MDTETRVQLWLNAHSEQQYGAAITKKTAPAVKIQAAFTCGLESAPEQQQPVSHDAVGKPDDVVDHDYPIEEELLEIIVHHIFSHSILRPVRNLLVHYIRDQNAIKPIRSNPSLEVIADLPSMLFSTLPILISIWTLTSYCWIPLCGLMIWERTGSDVIYGFLCRILKGLEWMVDLMRGTYEIATMMNHSAVVSTGARRVLPWADGQMNDEGALGSLLYPHRGSS</sequence>
<proteinExistence type="predicted"/>
<dbReference type="EMBL" id="PXOF01000109">
    <property type="protein sequence ID" value="RGP64873.1"/>
    <property type="molecule type" value="Genomic_DNA"/>
</dbReference>
<dbReference type="Proteomes" id="UP000266152">
    <property type="component" value="Unassembled WGS sequence"/>
</dbReference>
<gene>
    <name evidence="1" type="ORF">FSPOR_7619</name>
</gene>
<evidence type="ECO:0000313" key="1">
    <source>
        <dbReference type="EMBL" id="RGP64873.1"/>
    </source>
</evidence>
<reference evidence="1 2" key="1">
    <citation type="journal article" date="2018" name="PLoS Pathog.">
        <title>Evolution of structural diversity of trichothecenes, a family of toxins produced by plant pathogenic and entomopathogenic fungi.</title>
        <authorList>
            <person name="Proctor R.H."/>
            <person name="McCormick S.P."/>
            <person name="Kim H.S."/>
            <person name="Cardoza R.E."/>
            <person name="Stanley A.M."/>
            <person name="Lindo L."/>
            <person name="Kelly A."/>
            <person name="Brown D.W."/>
            <person name="Lee T."/>
            <person name="Vaughan M.M."/>
            <person name="Alexander N.J."/>
            <person name="Busman M."/>
            <person name="Gutierrez S."/>
        </authorList>
    </citation>
    <scope>NUCLEOTIDE SEQUENCE [LARGE SCALE GENOMIC DNA]</scope>
    <source>
        <strain evidence="1 2">NRRL 3299</strain>
    </source>
</reference>